<dbReference type="GeneID" id="78362855"/>
<name>A0A227KL55_9BURK</name>
<protein>
    <submittedName>
        <fullName evidence="7">FAD-binding dehydrogenase</fullName>
    </submittedName>
</protein>
<keyword evidence="5" id="KW-0732">Signal</keyword>
<dbReference type="InterPro" id="IPR036188">
    <property type="entry name" value="FAD/NAD-bd_sf"/>
</dbReference>
<keyword evidence="4" id="KW-0560">Oxidoreductase</keyword>
<dbReference type="EMBL" id="NHMP01000004">
    <property type="protein sequence ID" value="OXE47812.1"/>
    <property type="molecule type" value="Genomic_DNA"/>
</dbReference>
<evidence type="ECO:0000256" key="3">
    <source>
        <dbReference type="ARBA" id="ARBA00022827"/>
    </source>
</evidence>
<accession>A0A227KL55</accession>
<dbReference type="Pfam" id="PF00890">
    <property type="entry name" value="FAD_binding_2"/>
    <property type="match status" value="1"/>
</dbReference>
<evidence type="ECO:0000313" key="7">
    <source>
        <dbReference type="EMBL" id="OXE47812.1"/>
    </source>
</evidence>
<dbReference type="InterPro" id="IPR003953">
    <property type="entry name" value="FAD-dep_OxRdtase_2_FAD-bd"/>
</dbReference>
<dbReference type="SUPFAM" id="SSF51905">
    <property type="entry name" value="FAD/NAD(P)-binding domain"/>
    <property type="match status" value="1"/>
</dbReference>
<proteinExistence type="predicted"/>
<keyword evidence="2" id="KW-0285">Flavoprotein</keyword>
<dbReference type="Gene3D" id="3.50.50.60">
    <property type="entry name" value="FAD/NAD(P)-binding domain"/>
    <property type="match status" value="2"/>
</dbReference>
<comment type="cofactor">
    <cofactor evidence="1">
        <name>FAD</name>
        <dbReference type="ChEBI" id="CHEBI:57692"/>
    </cofactor>
</comment>
<dbReference type="PANTHER" id="PTHR43400:SF10">
    <property type="entry name" value="3-OXOSTEROID 1-DEHYDROGENASE"/>
    <property type="match status" value="1"/>
</dbReference>
<reference evidence="8" key="1">
    <citation type="submission" date="2017-05" db="EMBL/GenBank/DDBJ databases">
        <title>Improved OligoMM genomes.</title>
        <authorList>
            <person name="Garzetti D."/>
        </authorList>
    </citation>
    <scope>NUCLEOTIDE SEQUENCE [LARGE SCALE GENOMIC DNA]</scope>
    <source>
        <strain evidence="8">YL45</strain>
    </source>
</reference>
<dbReference type="InterPro" id="IPR027477">
    <property type="entry name" value="Succ_DH/fumarate_Rdtase_cat_sf"/>
</dbReference>
<evidence type="ECO:0000313" key="8">
    <source>
        <dbReference type="Proteomes" id="UP000214610"/>
    </source>
</evidence>
<sequence length="505" mass="54514">MNKPVVTALAAALAISLGTISYAADHKVNTDLVVVGAGSAGLSAAVQGAELGKKVVLLEKNPFVGGNSQHAEGLFAVDSEWNRLRGDPLTRQQAYEAFIQKQNHMVDPYKNKDFVEGSAENIEWLASHGIEFEVRRETPLKDNTWHIIKNFKGTDHGAGLIKGLKEAADKLGVDTKLATPAVDLITKDGKVVGVIAKDAKGDTYTINSKAVILASGSFGDDPQKVKDWGHRDPEGWKSSVPVNKTGDGIVMAMKAGAERGPVSFIGHLGTEGKGIKFLSNLYGVSWQPGNLWVNRLGQRFTDESTCNAFSEAANAIYVQPGHYGWAIFDENSVDYLMNKGADSGIGVLVPIGTKYTNLKNDIKDALAADSDGFKEADSVAALAKAINVPAETLEKTVAKYNKTCELQHDPMFLKDRRYLRPLTGKKLYALKLKSYFFSAYGGLITNRDHQVLTKDSKPIPGLYAAGLEVSNMVGPTYPDFFSGHAFGFASYSGRHAAKNAVEAMK</sequence>
<evidence type="ECO:0000256" key="4">
    <source>
        <dbReference type="ARBA" id="ARBA00023002"/>
    </source>
</evidence>
<dbReference type="RefSeq" id="WP_066595398.1">
    <property type="nucleotide sequence ID" value="NZ_CAJTBZ010000052.1"/>
</dbReference>
<dbReference type="GO" id="GO:0008202">
    <property type="term" value="P:steroid metabolic process"/>
    <property type="evidence" value="ECO:0007669"/>
    <property type="project" value="UniProtKB-ARBA"/>
</dbReference>
<gene>
    <name evidence="7" type="ORF">ADH67_08545</name>
</gene>
<feature type="chain" id="PRO_5011298115" evidence="5">
    <location>
        <begin position="24"/>
        <end position="505"/>
    </location>
</feature>
<dbReference type="PRINTS" id="PR00411">
    <property type="entry name" value="PNDRDTASEI"/>
</dbReference>
<evidence type="ECO:0000256" key="1">
    <source>
        <dbReference type="ARBA" id="ARBA00001974"/>
    </source>
</evidence>
<dbReference type="Proteomes" id="UP000214610">
    <property type="component" value="Unassembled WGS sequence"/>
</dbReference>
<dbReference type="SUPFAM" id="SSF56425">
    <property type="entry name" value="Succinate dehydrogenase/fumarate reductase flavoprotein, catalytic domain"/>
    <property type="match status" value="1"/>
</dbReference>
<keyword evidence="3" id="KW-0274">FAD</keyword>
<dbReference type="PANTHER" id="PTHR43400">
    <property type="entry name" value="FUMARATE REDUCTASE"/>
    <property type="match status" value="1"/>
</dbReference>
<evidence type="ECO:0000256" key="5">
    <source>
        <dbReference type="SAM" id="SignalP"/>
    </source>
</evidence>
<evidence type="ECO:0000259" key="6">
    <source>
        <dbReference type="Pfam" id="PF00890"/>
    </source>
</evidence>
<comment type="caution">
    <text evidence="7">The sequence shown here is derived from an EMBL/GenBank/DDBJ whole genome shotgun (WGS) entry which is preliminary data.</text>
</comment>
<dbReference type="AlphaFoldDB" id="A0A227KL55"/>
<dbReference type="GO" id="GO:0016491">
    <property type="term" value="F:oxidoreductase activity"/>
    <property type="evidence" value="ECO:0007669"/>
    <property type="project" value="UniProtKB-KW"/>
</dbReference>
<keyword evidence="8" id="KW-1185">Reference proteome</keyword>
<feature type="signal peptide" evidence="5">
    <location>
        <begin position="1"/>
        <end position="23"/>
    </location>
</feature>
<organism evidence="7 8">
    <name type="scientific">Turicimonas muris</name>
    <dbReference type="NCBI Taxonomy" id="1796652"/>
    <lineage>
        <taxon>Bacteria</taxon>
        <taxon>Pseudomonadati</taxon>
        <taxon>Pseudomonadota</taxon>
        <taxon>Betaproteobacteria</taxon>
        <taxon>Burkholderiales</taxon>
        <taxon>Sutterellaceae</taxon>
        <taxon>Turicimonas</taxon>
    </lineage>
</organism>
<evidence type="ECO:0000256" key="2">
    <source>
        <dbReference type="ARBA" id="ARBA00022630"/>
    </source>
</evidence>
<feature type="domain" description="FAD-dependent oxidoreductase 2 FAD-binding" evidence="6">
    <location>
        <begin position="31"/>
        <end position="478"/>
    </location>
</feature>
<dbReference type="InterPro" id="IPR050315">
    <property type="entry name" value="FAD-oxidoreductase_2"/>
</dbReference>
<dbReference type="Gene3D" id="3.90.700.10">
    <property type="entry name" value="Succinate dehydrogenase/fumarate reductase flavoprotein, catalytic domain"/>
    <property type="match status" value="1"/>
</dbReference>